<dbReference type="Gene3D" id="3.90.550.10">
    <property type="entry name" value="Spore Coat Polysaccharide Biosynthesis Protein SpsA, Chain A"/>
    <property type="match status" value="1"/>
</dbReference>
<name>A0A4R2HV40_9ACTN</name>
<protein>
    <submittedName>
        <fullName evidence="3">Glycosyltransferase involved in cell wall biosynthesis</fullName>
    </submittedName>
</protein>
<dbReference type="SUPFAM" id="SSF53448">
    <property type="entry name" value="Nucleotide-diphospho-sugar transferases"/>
    <property type="match status" value="1"/>
</dbReference>
<keyword evidence="4" id="KW-1185">Reference proteome</keyword>
<dbReference type="GO" id="GO:0016740">
    <property type="term" value="F:transferase activity"/>
    <property type="evidence" value="ECO:0007669"/>
    <property type="project" value="UniProtKB-KW"/>
</dbReference>
<dbReference type="Pfam" id="PF00535">
    <property type="entry name" value="Glycos_transf_2"/>
    <property type="match status" value="1"/>
</dbReference>
<dbReference type="OrthoDB" id="3177103at2"/>
<reference evidence="3 4" key="1">
    <citation type="journal article" date="2015" name="Stand. Genomic Sci.">
        <title>Genomic Encyclopedia of Bacterial and Archaeal Type Strains, Phase III: the genomes of soil and plant-associated and newly described type strains.</title>
        <authorList>
            <person name="Whitman W.B."/>
            <person name="Woyke T."/>
            <person name="Klenk H.P."/>
            <person name="Zhou Y."/>
            <person name="Lilburn T.G."/>
            <person name="Beck B.J."/>
            <person name="De Vos P."/>
            <person name="Vandamme P."/>
            <person name="Eisen J.A."/>
            <person name="Garrity G."/>
            <person name="Hugenholtz P."/>
            <person name="Kyrpides N.C."/>
        </authorList>
    </citation>
    <scope>NUCLEOTIDE SEQUENCE [LARGE SCALE GENOMIC DNA]</scope>
    <source>
        <strain evidence="3 4">VKM Ac-2572</strain>
    </source>
</reference>
<dbReference type="Proteomes" id="UP000294508">
    <property type="component" value="Unassembled WGS sequence"/>
</dbReference>
<proteinExistence type="predicted"/>
<dbReference type="PANTHER" id="PTHR22916:SF56">
    <property type="entry name" value="GLYCOSYL TRANSFERASE"/>
    <property type="match status" value="1"/>
</dbReference>
<sequence length="315" mass="35603">MNVVPRLSIGLPVYNGEKYLAESLDALLGQSYGDFELIISDNASTDSTQEICREYLARDPRISYFRQPVNIGATPNHNWTFEHSRGELFKWASYDDLYGRDLLLRCIEALDADSSLVLAHAHQAIIDANGEIVLKVDYRLDTDNPRAPERFRSLLFTVGGDDFYGVMRSDILRRTPLNGSYHHSDRTITAELALYGRFHQVPELLFFRRDHPDRAERAKPTIRSRSANMEPRRASRLRHPTVRLLAEYVGGFVGGIRRAPLSSADRRRCYAHLARWMADRAVPGRSSHRIEDSAPPSAPTAIPDSSAVAGQRRVS</sequence>
<feature type="region of interest" description="Disordered" evidence="1">
    <location>
        <begin position="282"/>
        <end position="315"/>
    </location>
</feature>
<comment type="caution">
    <text evidence="3">The sequence shown here is derived from an EMBL/GenBank/DDBJ whole genome shotgun (WGS) entry which is preliminary data.</text>
</comment>
<evidence type="ECO:0000256" key="1">
    <source>
        <dbReference type="SAM" id="MobiDB-lite"/>
    </source>
</evidence>
<gene>
    <name evidence="3" type="ORF">EV652_101231</name>
</gene>
<organism evidence="3 4">
    <name type="scientific">Kribbella steppae</name>
    <dbReference type="NCBI Taxonomy" id="2512223"/>
    <lineage>
        <taxon>Bacteria</taxon>
        <taxon>Bacillati</taxon>
        <taxon>Actinomycetota</taxon>
        <taxon>Actinomycetes</taxon>
        <taxon>Propionibacteriales</taxon>
        <taxon>Kribbellaceae</taxon>
        <taxon>Kribbella</taxon>
    </lineage>
</organism>
<dbReference type="PANTHER" id="PTHR22916">
    <property type="entry name" value="GLYCOSYLTRANSFERASE"/>
    <property type="match status" value="1"/>
</dbReference>
<evidence type="ECO:0000313" key="3">
    <source>
        <dbReference type="EMBL" id="TCO35351.1"/>
    </source>
</evidence>
<evidence type="ECO:0000313" key="4">
    <source>
        <dbReference type="Proteomes" id="UP000294508"/>
    </source>
</evidence>
<feature type="domain" description="Glycosyltransferase 2-like" evidence="2">
    <location>
        <begin position="8"/>
        <end position="137"/>
    </location>
</feature>
<keyword evidence="3" id="KW-0808">Transferase</keyword>
<dbReference type="InterPro" id="IPR001173">
    <property type="entry name" value="Glyco_trans_2-like"/>
</dbReference>
<dbReference type="RefSeq" id="WP_132207057.1">
    <property type="nucleotide sequence ID" value="NZ_SLWN01000001.1"/>
</dbReference>
<dbReference type="InterPro" id="IPR029044">
    <property type="entry name" value="Nucleotide-diphossugar_trans"/>
</dbReference>
<evidence type="ECO:0000259" key="2">
    <source>
        <dbReference type="Pfam" id="PF00535"/>
    </source>
</evidence>
<dbReference type="EMBL" id="SLWN01000001">
    <property type="protein sequence ID" value="TCO35351.1"/>
    <property type="molecule type" value="Genomic_DNA"/>
</dbReference>
<dbReference type="AlphaFoldDB" id="A0A4R2HV40"/>
<accession>A0A4R2HV40</accession>